<dbReference type="AlphaFoldDB" id="A0AA45LBY5"/>
<reference evidence="1" key="1">
    <citation type="submission" date="2021-04" db="EMBL/GenBank/DDBJ databases">
        <title>Genomic sequence of Actinosynnema pretiosum subsp. pretiosum ATCC 31280 (C-14919).</title>
        <authorList>
            <person name="Bai L."/>
            <person name="Wang X."/>
            <person name="Xiao Y."/>
        </authorList>
    </citation>
    <scope>NUCLEOTIDE SEQUENCE</scope>
    <source>
        <strain evidence="1">ATCC 31280</strain>
    </source>
</reference>
<sequence>MHNNAVLPIGLYPSAVDYSTRPGLDEAGLTARIIAGRAALRNAGFDFTSWQVPDSPEKTVDALRQRVHPLPQD</sequence>
<gene>
    <name evidence="1" type="ORF">KCV87_14980</name>
</gene>
<protein>
    <submittedName>
        <fullName evidence="1">Uncharacterized protein</fullName>
    </submittedName>
</protein>
<name>A0AA45LBY5_9PSEU</name>
<dbReference type="EMBL" id="CP073249">
    <property type="protein sequence ID" value="QUF07222.1"/>
    <property type="molecule type" value="Genomic_DNA"/>
</dbReference>
<dbReference type="Proteomes" id="UP000677152">
    <property type="component" value="Chromosome"/>
</dbReference>
<organism evidence="1 2">
    <name type="scientific">Actinosynnema pretiosum subsp. pretiosum</name>
    <dbReference type="NCBI Taxonomy" id="103721"/>
    <lineage>
        <taxon>Bacteria</taxon>
        <taxon>Bacillati</taxon>
        <taxon>Actinomycetota</taxon>
        <taxon>Actinomycetes</taxon>
        <taxon>Pseudonocardiales</taxon>
        <taxon>Pseudonocardiaceae</taxon>
        <taxon>Actinosynnema</taxon>
    </lineage>
</organism>
<proteinExistence type="predicted"/>
<accession>A0AA45LBY5</accession>
<evidence type="ECO:0000313" key="1">
    <source>
        <dbReference type="EMBL" id="QUF07222.1"/>
    </source>
</evidence>
<evidence type="ECO:0000313" key="2">
    <source>
        <dbReference type="Proteomes" id="UP000677152"/>
    </source>
</evidence>